<dbReference type="AlphaFoldDB" id="A0A916YGN1"/>
<evidence type="ECO:0000313" key="2">
    <source>
        <dbReference type="Proteomes" id="UP000613160"/>
    </source>
</evidence>
<reference evidence="1" key="1">
    <citation type="journal article" date="2014" name="Int. J. Syst. Evol. Microbiol.">
        <title>Complete genome sequence of Corynebacterium casei LMG S-19264T (=DSM 44701T), isolated from a smear-ripened cheese.</title>
        <authorList>
            <consortium name="US DOE Joint Genome Institute (JGI-PGF)"/>
            <person name="Walter F."/>
            <person name="Albersmeier A."/>
            <person name="Kalinowski J."/>
            <person name="Ruckert C."/>
        </authorList>
    </citation>
    <scope>NUCLEOTIDE SEQUENCE</scope>
    <source>
        <strain evidence="1">CGMCC 1.15493</strain>
    </source>
</reference>
<comment type="caution">
    <text evidence="1">The sequence shown here is derived from an EMBL/GenBank/DDBJ whole genome shotgun (WGS) entry which is preliminary data.</text>
</comment>
<evidence type="ECO:0000313" key="1">
    <source>
        <dbReference type="EMBL" id="GGD44194.1"/>
    </source>
</evidence>
<dbReference type="EMBL" id="BMJJ01000026">
    <property type="protein sequence ID" value="GGD44194.1"/>
    <property type="molecule type" value="Genomic_DNA"/>
</dbReference>
<sequence length="48" mass="5141">MKPASDAGADRKAAYILMKLLARPTPQVAAEIISNLVRAKGSFIVIPF</sequence>
<name>A0A916YGN1_9HYPH</name>
<gene>
    <name evidence="1" type="ORF">GCM10011335_53460</name>
</gene>
<dbReference type="RefSeq" id="WP_188855498.1">
    <property type="nucleotide sequence ID" value="NZ_BMJJ01000026.1"/>
</dbReference>
<proteinExistence type="predicted"/>
<accession>A0A916YGN1</accession>
<reference evidence="1" key="2">
    <citation type="submission" date="2020-09" db="EMBL/GenBank/DDBJ databases">
        <authorList>
            <person name="Sun Q."/>
            <person name="Zhou Y."/>
        </authorList>
    </citation>
    <scope>NUCLEOTIDE SEQUENCE</scope>
    <source>
        <strain evidence="1">CGMCC 1.15493</strain>
    </source>
</reference>
<keyword evidence="2" id="KW-1185">Reference proteome</keyword>
<dbReference type="Proteomes" id="UP000613160">
    <property type="component" value="Unassembled WGS sequence"/>
</dbReference>
<organism evidence="1 2">
    <name type="scientific">Aureimonas glaciei</name>
    <dbReference type="NCBI Taxonomy" id="1776957"/>
    <lineage>
        <taxon>Bacteria</taxon>
        <taxon>Pseudomonadati</taxon>
        <taxon>Pseudomonadota</taxon>
        <taxon>Alphaproteobacteria</taxon>
        <taxon>Hyphomicrobiales</taxon>
        <taxon>Aurantimonadaceae</taxon>
        <taxon>Aureimonas</taxon>
    </lineage>
</organism>
<protein>
    <submittedName>
        <fullName evidence="1">Uncharacterized protein</fullName>
    </submittedName>
</protein>